<evidence type="ECO:0000313" key="2">
    <source>
        <dbReference type="EMBL" id="AXC50791.1"/>
    </source>
</evidence>
<feature type="signal peptide" evidence="1">
    <location>
        <begin position="1"/>
        <end position="28"/>
    </location>
</feature>
<feature type="chain" id="PRO_5016717082" evidence="1">
    <location>
        <begin position="29"/>
        <end position="87"/>
    </location>
</feature>
<gene>
    <name evidence="2" type="ORF">DRW48_14915</name>
</gene>
<keyword evidence="3" id="KW-1185">Reference proteome</keyword>
<dbReference type="AlphaFoldDB" id="A0A344PN36"/>
<dbReference type="EMBL" id="CP030918">
    <property type="protein sequence ID" value="AXC50791.1"/>
    <property type="molecule type" value="Genomic_DNA"/>
</dbReference>
<accession>A0A344PN36</accession>
<keyword evidence="1" id="KW-0732">Signal</keyword>
<evidence type="ECO:0000256" key="1">
    <source>
        <dbReference type="SAM" id="SignalP"/>
    </source>
</evidence>
<organism evidence="2 3">
    <name type="scientific">Paracoccus suum</name>
    <dbReference type="NCBI Taxonomy" id="2259340"/>
    <lineage>
        <taxon>Bacteria</taxon>
        <taxon>Pseudomonadati</taxon>
        <taxon>Pseudomonadota</taxon>
        <taxon>Alphaproteobacteria</taxon>
        <taxon>Rhodobacterales</taxon>
        <taxon>Paracoccaceae</taxon>
        <taxon>Paracoccus</taxon>
    </lineage>
</organism>
<name>A0A344PN36_9RHOB</name>
<dbReference type="Proteomes" id="UP000252023">
    <property type="component" value="Chromosome"/>
</dbReference>
<evidence type="ECO:0000313" key="3">
    <source>
        <dbReference type="Proteomes" id="UP000252023"/>
    </source>
</evidence>
<dbReference type="OrthoDB" id="8451006at2"/>
<dbReference type="KEGG" id="pars:DRW48_14915"/>
<protein>
    <submittedName>
        <fullName evidence="2">Uncharacterized protein</fullName>
    </submittedName>
</protein>
<proteinExistence type="predicted"/>
<reference evidence="3" key="1">
    <citation type="submission" date="2018-07" db="EMBL/GenBank/DDBJ databases">
        <title>Genome sequencing of Paracoccus sp. SC2-6.</title>
        <authorList>
            <person name="Heo J."/>
            <person name="Kim S.-J."/>
            <person name="Kwon S.-W."/>
        </authorList>
    </citation>
    <scope>NUCLEOTIDE SEQUENCE [LARGE SCALE GENOMIC DNA]</scope>
    <source>
        <strain evidence="3">SC2-6</strain>
    </source>
</reference>
<sequence>MMSNAGCWRLPLAVLAIAPSLLTGCATAGSENGGLALCPPAVEYSRELQARAAEELASLPEGSIIAEMLSDYAVMREQARACSLETS</sequence>